<sequence length="172" mass="18499">MTTDVHPLIKGAAYAVPLCVLPSSVWRLGFPKDPSRKWEYAYVPGLSAVSMGAAALTIGLVRPWGEKVPRWVPGIGGKKVPVAAAVVPATAGAVAVMGMMAHATRNGFFGGRKRQQRREQLALPPLPTGRKGAVMRGAYAPLVAWGPLVLVVTADYYRRRTRRPDATKRISS</sequence>
<comment type="caution">
    <text evidence="2">The sequence shown here is derived from an EMBL/GenBank/DDBJ whole genome shotgun (WGS) entry which is preliminary data.</text>
</comment>
<dbReference type="EMBL" id="JAENHP010000010">
    <property type="protein sequence ID" value="MBM2619521.1"/>
    <property type="molecule type" value="Genomic_DNA"/>
</dbReference>
<feature type="transmembrane region" description="Helical" evidence="1">
    <location>
        <begin position="82"/>
        <end position="103"/>
    </location>
</feature>
<feature type="transmembrane region" description="Helical" evidence="1">
    <location>
        <begin position="12"/>
        <end position="29"/>
    </location>
</feature>
<keyword evidence="1" id="KW-0472">Membrane</keyword>
<proteinExistence type="predicted"/>
<keyword evidence="1" id="KW-1133">Transmembrane helix</keyword>
<evidence type="ECO:0000256" key="1">
    <source>
        <dbReference type="SAM" id="Phobius"/>
    </source>
</evidence>
<keyword evidence="3" id="KW-1185">Reference proteome</keyword>
<organism evidence="2 3">
    <name type="scientific">Paractinoplanes ovalisporus</name>
    <dbReference type="NCBI Taxonomy" id="2810368"/>
    <lineage>
        <taxon>Bacteria</taxon>
        <taxon>Bacillati</taxon>
        <taxon>Actinomycetota</taxon>
        <taxon>Actinomycetes</taxon>
        <taxon>Micromonosporales</taxon>
        <taxon>Micromonosporaceae</taxon>
        <taxon>Paractinoplanes</taxon>
    </lineage>
</organism>
<accession>A0ABS2AJV1</accession>
<name>A0ABS2AJV1_9ACTN</name>
<dbReference type="RefSeq" id="WP_203379505.1">
    <property type="nucleotide sequence ID" value="NZ_JAENHP010000010.1"/>
</dbReference>
<dbReference type="Proteomes" id="UP000632138">
    <property type="component" value="Unassembled WGS sequence"/>
</dbReference>
<evidence type="ECO:0008006" key="4">
    <source>
        <dbReference type="Google" id="ProtNLM"/>
    </source>
</evidence>
<evidence type="ECO:0000313" key="2">
    <source>
        <dbReference type="EMBL" id="MBM2619521.1"/>
    </source>
</evidence>
<protein>
    <recommendedName>
        <fullName evidence="4">Integral membrane protein</fullName>
    </recommendedName>
</protein>
<feature type="transmembrane region" description="Helical" evidence="1">
    <location>
        <begin position="41"/>
        <end position="61"/>
    </location>
</feature>
<gene>
    <name evidence="2" type="ORF">JIG36_28600</name>
</gene>
<evidence type="ECO:0000313" key="3">
    <source>
        <dbReference type="Proteomes" id="UP000632138"/>
    </source>
</evidence>
<keyword evidence="1" id="KW-0812">Transmembrane</keyword>
<feature type="transmembrane region" description="Helical" evidence="1">
    <location>
        <begin position="138"/>
        <end position="157"/>
    </location>
</feature>
<reference evidence="2 3" key="1">
    <citation type="submission" date="2021-01" db="EMBL/GenBank/DDBJ databases">
        <title>Actinoplanes sp. nov. LDG1-06 isolated from lichen.</title>
        <authorList>
            <person name="Saeng-In P."/>
            <person name="Phongsopitanun W."/>
            <person name="Kanchanasin P."/>
            <person name="Yuki M."/>
            <person name="Kudo T."/>
            <person name="Ohkuma M."/>
            <person name="Tanasupawat S."/>
        </authorList>
    </citation>
    <scope>NUCLEOTIDE SEQUENCE [LARGE SCALE GENOMIC DNA]</scope>
    <source>
        <strain evidence="2 3">LDG1-06</strain>
    </source>
</reference>